<dbReference type="OrthoDB" id="10275444at2759"/>
<protein>
    <submittedName>
        <fullName evidence="1">Uncharacterized protein</fullName>
    </submittedName>
</protein>
<evidence type="ECO:0000313" key="1">
    <source>
        <dbReference type="EMBL" id="CAC5425898.1"/>
    </source>
</evidence>
<dbReference type="AlphaFoldDB" id="A0A6J8EZ26"/>
<dbReference type="Proteomes" id="UP000507470">
    <property type="component" value="Unassembled WGS sequence"/>
</dbReference>
<reference evidence="1 2" key="1">
    <citation type="submission" date="2020-06" db="EMBL/GenBank/DDBJ databases">
        <authorList>
            <person name="Li R."/>
            <person name="Bekaert M."/>
        </authorList>
    </citation>
    <scope>NUCLEOTIDE SEQUENCE [LARGE SCALE GENOMIC DNA]</scope>
    <source>
        <strain evidence="2">wild</strain>
    </source>
</reference>
<name>A0A6J8EZ26_MYTCO</name>
<gene>
    <name evidence="1" type="ORF">MCOR_57673</name>
</gene>
<accession>A0A6J8EZ26</accession>
<dbReference type="EMBL" id="CACVKT020010330">
    <property type="protein sequence ID" value="CAC5425898.1"/>
    <property type="molecule type" value="Genomic_DNA"/>
</dbReference>
<evidence type="ECO:0000313" key="2">
    <source>
        <dbReference type="Proteomes" id="UP000507470"/>
    </source>
</evidence>
<proteinExistence type="predicted"/>
<keyword evidence="2" id="KW-1185">Reference proteome</keyword>
<sequence>MEIARFVIFMENLSCICLKGDCFIKVFDGDLSPASNFEKEDIPIVPRNQTQRSLVSNWTIAYNKLTEIALYRQFGTTYYADHNDLYVNWDDDKAKTLLCIMKHQAIISGHSIPNYTCNKRLTLSRHPINRAEFAKWMYVILEDNKKEFCEIHKLVLPQDSHLIHRC</sequence>
<organism evidence="1 2">
    <name type="scientific">Mytilus coruscus</name>
    <name type="common">Sea mussel</name>
    <dbReference type="NCBI Taxonomy" id="42192"/>
    <lineage>
        <taxon>Eukaryota</taxon>
        <taxon>Metazoa</taxon>
        <taxon>Spiralia</taxon>
        <taxon>Lophotrochozoa</taxon>
        <taxon>Mollusca</taxon>
        <taxon>Bivalvia</taxon>
        <taxon>Autobranchia</taxon>
        <taxon>Pteriomorphia</taxon>
        <taxon>Mytilida</taxon>
        <taxon>Mytiloidea</taxon>
        <taxon>Mytilidae</taxon>
        <taxon>Mytilinae</taxon>
        <taxon>Mytilus</taxon>
    </lineage>
</organism>